<dbReference type="PIRSF" id="PIRSF000521">
    <property type="entry name" value="Transaminase_4ab_Lys_Orn"/>
    <property type="match status" value="1"/>
</dbReference>
<dbReference type="InterPro" id="IPR015424">
    <property type="entry name" value="PyrdxlP-dep_Trfase"/>
</dbReference>
<evidence type="ECO:0000313" key="8">
    <source>
        <dbReference type="EMBL" id="UOO80257.1"/>
    </source>
</evidence>
<dbReference type="InterPro" id="IPR015422">
    <property type="entry name" value="PyrdxlP-dep_Trfase_small"/>
</dbReference>
<keyword evidence="4 8" id="KW-0808">Transferase</keyword>
<protein>
    <submittedName>
        <fullName evidence="7">4-aminobutyrate aminotransferase</fullName>
    </submittedName>
    <submittedName>
        <fullName evidence="8">4-aminobutyrate--2-oxoglutarate transaminase</fullName>
        <ecNumber evidence="8">2.6.1.19</ecNumber>
    </submittedName>
</protein>
<evidence type="ECO:0000256" key="6">
    <source>
        <dbReference type="RuleBase" id="RU003560"/>
    </source>
</evidence>
<keyword evidence="5 6" id="KW-0663">Pyridoxal phosphate</keyword>
<dbReference type="InterPro" id="IPR004632">
    <property type="entry name" value="4NH2But_aminotransferase_bac"/>
</dbReference>
<dbReference type="GO" id="GO:0042802">
    <property type="term" value="F:identical protein binding"/>
    <property type="evidence" value="ECO:0007669"/>
    <property type="project" value="TreeGrafter"/>
</dbReference>
<dbReference type="EMBL" id="SLXE01000012">
    <property type="protein sequence ID" value="TCP06406.1"/>
    <property type="molecule type" value="Genomic_DNA"/>
</dbReference>
<reference evidence="8" key="3">
    <citation type="journal article" date="2022" name="Res Sq">
        <title>Evolution of multicellular longitudinally dividing oral cavity symbionts (Neisseriaceae).</title>
        <authorList>
            <person name="Nyongesa S."/>
            <person name="Weber P."/>
            <person name="Bernet E."/>
            <person name="Pullido F."/>
            <person name="Nieckarz M."/>
            <person name="Delaby M."/>
            <person name="Nieves C."/>
            <person name="Viehboeck T."/>
            <person name="Krause N."/>
            <person name="Rivera-Millot A."/>
            <person name="Nakamura A."/>
            <person name="Vischer N."/>
            <person name="VanNieuwenhze M."/>
            <person name="Brun Y."/>
            <person name="Cava F."/>
            <person name="Bulgheresi S."/>
            <person name="Veyrier F."/>
        </authorList>
    </citation>
    <scope>NUCLEOTIDE SEQUENCE</scope>
    <source>
        <strain evidence="8">1258/02</strain>
    </source>
</reference>
<dbReference type="NCBIfam" id="TIGR00700">
    <property type="entry name" value="GABAtrnsam"/>
    <property type="match status" value="1"/>
</dbReference>
<accession>A0AAE9GV14</accession>
<dbReference type="EMBL" id="CP091507">
    <property type="protein sequence ID" value="UOO80257.1"/>
    <property type="molecule type" value="Genomic_DNA"/>
</dbReference>
<reference evidence="7 9" key="1">
    <citation type="submission" date="2019-03" db="EMBL/GenBank/DDBJ databases">
        <title>Genomic Encyclopedia of Type Strains, Phase IV (KMG-IV): sequencing the most valuable type-strain genomes for metagenomic binning, comparative biology and taxonomic classification.</title>
        <authorList>
            <person name="Goeker M."/>
        </authorList>
    </citation>
    <scope>NUCLEOTIDE SEQUENCE [LARGE SCALE GENOMIC DNA]</scope>
    <source>
        <strain evidence="7 9">DSM 17474</strain>
    </source>
</reference>
<comment type="cofactor">
    <cofactor evidence="1">
        <name>pyridoxal 5'-phosphate</name>
        <dbReference type="ChEBI" id="CHEBI:597326"/>
    </cofactor>
</comment>
<dbReference type="Pfam" id="PF00202">
    <property type="entry name" value="Aminotran_3"/>
    <property type="match status" value="1"/>
</dbReference>
<dbReference type="Proteomes" id="UP000294721">
    <property type="component" value="Unassembled WGS sequence"/>
</dbReference>
<keyword evidence="3 8" id="KW-0032">Aminotransferase</keyword>
<dbReference type="AlphaFoldDB" id="A0AAE9GV14"/>
<dbReference type="EC" id="2.6.1.19" evidence="8"/>
<gene>
    <name evidence="8" type="primary">gabT</name>
    <name evidence="7" type="ORF">EV680_11233</name>
    <name evidence="8" type="ORF">LVJ78_04395</name>
</gene>
<dbReference type="InterPro" id="IPR005814">
    <property type="entry name" value="Aminotrans_3"/>
</dbReference>
<evidence type="ECO:0000256" key="3">
    <source>
        <dbReference type="ARBA" id="ARBA00022576"/>
    </source>
</evidence>
<evidence type="ECO:0000313" key="7">
    <source>
        <dbReference type="EMBL" id="TCP06406.1"/>
    </source>
</evidence>
<dbReference type="InterPro" id="IPR015421">
    <property type="entry name" value="PyrdxlP-dep_Trfase_major"/>
</dbReference>
<organism evidence="8 10">
    <name type="scientific">Uruburuella suis</name>
    <dbReference type="NCBI Taxonomy" id="252130"/>
    <lineage>
        <taxon>Bacteria</taxon>
        <taxon>Pseudomonadati</taxon>
        <taxon>Pseudomonadota</taxon>
        <taxon>Betaproteobacteria</taxon>
        <taxon>Neisseriales</taxon>
        <taxon>Neisseriaceae</taxon>
        <taxon>Uruburuella</taxon>
    </lineage>
</organism>
<dbReference type="CDD" id="cd00610">
    <property type="entry name" value="OAT_like"/>
    <property type="match status" value="1"/>
</dbReference>
<sequence>MSDLITRMREALPNGASVMCDWFAQSAENATITAADGRKIIDFAGGIGVLNTGHRHPKVAAAVAAQLEKFTHTAFQVVPYESYVLLAERINKLVPIGGKVKSQFFSSGAEAVENAVKIARSATRRNGVIAFGGAFHGRTMMTLALTGKVLPYQADFGAMPAGVFHALYPADTQNISVADAVKSIKRIFKSDILPTDVAAIILEPVQGEGGFNVCPPEFMRAVREICDEHGIVMIADEVQAGFGRTGKLFAMEHYDVQPDIITMAKSMAGGFVLSGVAGKAEIMDAPRKGGLGGTYAGNPLGVAAAMAVLDVIEEEKLLERSQALGARLTDFLRNLNAPEISEVRGLGSMVAAEFGDDEAPNGEFAAKVQKIAMQNNLLLLTCGAHGNVIRFLYPLTIEDELFEQGLAVLEKAIEQARQV</sequence>
<dbReference type="InterPro" id="IPR049704">
    <property type="entry name" value="Aminotrans_3_PPA_site"/>
</dbReference>
<dbReference type="Proteomes" id="UP000829756">
    <property type="component" value="Chromosome"/>
</dbReference>
<dbReference type="PANTHER" id="PTHR11986:SF58">
    <property type="entry name" value="LEUCINE_METHIONINE RACEMASE"/>
    <property type="match status" value="1"/>
</dbReference>
<evidence type="ECO:0000313" key="10">
    <source>
        <dbReference type="Proteomes" id="UP000829756"/>
    </source>
</evidence>
<dbReference type="Gene3D" id="3.40.640.10">
    <property type="entry name" value="Type I PLP-dependent aspartate aminotransferase-like (Major domain)"/>
    <property type="match status" value="1"/>
</dbReference>
<evidence type="ECO:0000256" key="2">
    <source>
        <dbReference type="ARBA" id="ARBA00008954"/>
    </source>
</evidence>
<dbReference type="PROSITE" id="PS00600">
    <property type="entry name" value="AA_TRANSFER_CLASS_3"/>
    <property type="match status" value="1"/>
</dbReference>
<dbReference type="FunFam" id="3.40.640.10:FF:000013">
    <property type="entry name" value="4-aminobutyrate aminotransferase"/>
    <property type="match status" value="1"/>
</dbReference>
<reference evidence="8" key="2">
    <citation type="submission" date="2021-12" db="EMBL/GenBank/DDBJ databases">
        <authorList>
            <person name="Veyrier F.J."/>
        </authorList>
    </citation>
    <scope>NUCLEOTIDE SEQUENCE</scope>
    <source>
        <strain evidence="8">1258/02</strain>
    </source>
</reference>
<dbReference type="SUPFAM" id="SSF53383">
    <property type="entry name" value="PLP-dependent transferases"/>
    <property type="match status" value="1"/>
</dbReference>
<dbReference type="GO" id="GO:0009448">
    <property type="term" value="P:gamma-aminobutyric acid metabolic process"/>
    <property type="evidence" value="ECO:0007669"/>
    <property type="project" value="InterPro"/>
</dbReference>
<dbReference type="GO" id="GO:0030170">
    <property type="term" value="F:pyridoxal phosphate binding"/>
    <property type="evidence" value="ECO:0007669"/>
    <property type="project" value="InterPro"/>
</dbReference>
<evidence type="ECO:0000313" key="9">
    <source>
        <dbReference type="Proteomes" id="UP000294721"/>
    </source>
</evidence>
<dbReference type="KEGG" id="usu:LVJ78_04395"/>
<name>A0AAE9GV14_9NEIS</name>
<evidence type="ECO:0000256" key="4">
    <source>
        <dbReference type="ARBA" id="ARBA00022679"/>
    </source>
</evidence>
<dbReference type="InterPro" id="IPR050103">
    <property type="entry name" value="Class-III_PLP-dep_AT"/>
</dbReference>
<proteinExistence type="inferred from homology"/>
<dbReference type="RefSeq" id="WP_132953787.1">
    <property type="nucleotide sequence ID" value="NZ_CP091507.1"/>
</dbReference>
<evidence type="ECO:0000256" key="1">
    <source>
        <dbReference type="ARBA" id="ARBA00001933"/>
    </source>
</evidence>
<keyword evidence="9" id="KW-1185">Reference proteome</keyword>
<comment type="similarity">
    <text evidence="2 6">Belongs to the class-III pyridoxal-phosphate-dependent aminotransferase family.</text>
</comment>
<evidence type="ECO:0000256" key="5">
    <source>
        <dbReference type="ARBA" id="ARBA00022898"/>
    </source>
</evidence>
<dbReference type="Gene3D" id="3.90.1150.10">
    <property type="entry name" value="Aspartate Aminotransferase, domain 1"/>
    <property type="match status" value="1"/>
</dbReference>
<dbReference type="GO" id="GO:0034386">
    <property type="term" value="F:4-aminobutyrate:2-oxoglutarate transaminase activity"/>
    <property type="evidence" value="ECO:0007669"/>
    <property type="project" value="UniProtKB-EC"/>
</dbReference>
<dbReference type="PANTHER" id="PTHR11986">
    <property type="entry name" value="AMINOTRANSFERASE CLASS III"/>
    <property type="match status" value="1"/>
</dbReference>